<dbReference type="HOGENOM" id="CLU_2051895_0_0_1"/>
<reference evidence="1" key="1">
    <citation type="journal article" date="2012" name="Nature">
        <title>The oyster genome reveals stress adaptation and complexity of shell formation.</title>
        <authorList>
            <person name="Zhang G."/>
            <person name="Fang X."/>
            <person name="Guo X."/>
            <person name="Li L."/>
            <person name="Luo R."/>
            <person name="Xu F."/>
            <person name="Yang P."/>
            <person name="Zhang L."/>
            <person name="Wang X."/>
            <person name="Qi H."/>
            <person name="Xiong Z."/>
            <person name="Que H."/>
            <person name="Xie Y."/>
            <person name="Holland P.W."/>
            <person name="Paps J."/>
            <person name="Zhu Y."/>
            <person name="Wu F."/>
            <person name="Chen Y."/>
            <person name="Wang J."/>
            <person name="Peng C."/>
            <person name="Meng J."/>
            <person name="Yang L."/>
            <person name="Liu J."/>
            <person name="Wen B."/>
            <person name="Zhang N."/>
            <person name="Huang Z."/>
            <person name="Zhu Q."/>
            <person name="Feng Y."/>
            <person name="Mount A."/>
            <person name="Hedgecock D."/>
            <person name="Xu Z."/>
            <person name="Liu Y."/>
            <person name="Domazet-Loso T."/>
            <person name="Du Y."/>
            <person name="Sun X."/>
            <person name="Zhang S."/>
            <person name="Liu B."/>
            <person name="Cheng P."/>
            <person name="Jiang X."/>
            <person name="Li J."/>
            <person name="Fan D."/>
            <person name="Wang W."/>
            <person name="Fu W."/>
            <person name="Wang T."/>
            <person name="Wang B."/>
            <person name="Zhang J."/>
            <person name="Peng Z."/>
            <person name="Li Y."/>
            <person name="Li N."/>
            <person name="Wang J."/>
            <person name="Chen M."/>
            <person name="He Y."/>
            <person name="Tan F."/>
            <person name="Song X."/>
            <person name="Zheng Q."/>
            <person name="Huang R."/>
            <person name="Yang H."/>
            <person name="Du X."/>
            <person name="Chen L."/>
            <person name="Yang M."/>
            <person name="Gaffney P.M."/>
            <person name="Wang S."/>
            <person name="Luo L."/>
            <person name="She Z."/>
            <person name="Ming Y."/>
            <person name="Huang W."/>
            <person name="Zhang S."/>
            <person name="Huang B."/>
            <person name="Zhang Y."/>
            <person name="Qu T."/>
            <person name="Ni P."/>
            <person name="Miao G."/>
            <person name="Wang J."/>
            <person name="Wang Q."/>
            <person name="Steinberg C.E."/>
            <person name="Wang H."/>
            <person name="Li N."/>
            <person name="Qian L."/>
            <person name="Zhang G."/>
            <person name="Li Y."/>
            <person name="Yang H."/>
            <person name="Liu X."/>
            <person name="Wang J."/>
            <person name="Yin Y."/>
            <person name="Wang J."/>
        </authorList>
    </citation>
    <scope>NUCLEOTIDE SEQUENCE [LARGE SCALE GENOMIC DNA]</scope>
    <source>
        <strain evidence="1">05x7-T-G4-1.051#20</strain>
    </source>
</reference>
<organism evidence="1">
    <name type="scientific">Magallana gigas</name>
    <name type="common">Pacific oyster</name>
    <name type="synonym">Crassostrea gigas</name>
    <dbReference type="NCBI Taxonomy" id="29159"/>
    <lineage>
        <taxon>Eukaryota</taxon>
        <taxon>Metazoa</taxon>
        <taxon>Spiralia</taxon>
        <taxon>Lophotrochozoa</taxon>
        <taxon>Mollusca</taxon>
        <taxon>Bivalvia</taxon>
        <taxon>Autobranchia</taxon>
        <taxon>Pteriomorphia</taxon>
        <taxon>Ostreida</taxon>
        <taxon>Ostreoidea</taxon>
        <taxon>Ostreidae</taxon>
        <taxon>Magallana</taxon>
    </lineage>
</organism>
<proteinExistence type="predicted"/>
<protein>
    <submittedName>
        <fullName evidence="1">Uncharacterized protein</fullName>
    </submittedName>
</protein>
<name>K1QL81_MAGGI</name>
<sequence>MDLCTILKEKAGVVLDPNDVLEIHRLPQGNRGGINPVIAKFKSTEVKVKVIKNRSKEEIRKCFTMYDHITPMNAKLIHDLNKNPQIQSAWLYNGKVFALDKDNKRHRFDIFDNVNNKVKH</sequence>
<dbReference type="AlphaFoldDB" id="K1QL81"/>
<dbReference type="EMBL" id="JH818129">
    <property type="protein sequence ID" value="EKC34603.1"/>
    <property type="molecule type" value="Genomic_DNA"/>
</dbReference>
<evidence type="ECO:0000313" key="1">
    <source>
        <dbReference type="EMBL" id="EKC34603.1"/>
    </source>
</evidence>
<gene>
    <name evidence="1" type="ORF">CGI_10012954</name>
</gene>
<accession>K1QL81</accession>
<dbReference type="InParanoid" id="K1QL81"/>